<dbReference type="Gene3D" id="3.30.420.40">
    <property type="match status" value="2"/>
</dbReference>
<evidence type="ECO:0000313" key="2">
    <source>
        <dbReference type="EMBL" id="GER85607.1"/>
    </source>
</evidence>
<comment type="caution">
    <text evidence="2">The sequence shown here is derived from an EMBL/GenBank/DDBJ whole genome shotgun (WGS) entry which is preliminary data.</text>
</comment>
<dbReference type="EMBL" id="BKZV01000009">
    <property type="protein sequence ID" value="GER85607.1"/>
    <property type="molecule type" value="Genomic_DNA"/>
</dbReference>
<keyword evidence="2" id="KW-0418">Kinase</keyword>
<evidence type="ECO:0000313" key="3">
    <source>
        <dbReference type="Proteomes" id="UP000334820"/>
    </source>
</evidence>
<sequence>MPEDQVITATTTAATVDTAHLPLAVGVDLGGTQLRVAVLRGATLLSRVGLLTGEDATPERLIPRICDAIRQALAEARVELGQVAGIGLGAPGPLNSKSGIIYSPPNLPGWENVPIRDILQKEFPVPIYIENDAHCAALGEYMFGAGRGSEDMVYMTVSTGIGGGIICKGRLLEGAGGTAGELGHMTIDLHGPRCNCGNIGCLEAIASGTAIARRANEAIAAGQGAELLAFARSLDEQTARQLHLPAGTEKESIERVNARTVGEAARAGIALARQILGEAARGLGVGLVNVIHIFNPRKIILGGGVMQLGDLILGPALDIVEQRAMKAPRSIVSIELAQLGPNVGLIGAGTLIYYHG</sequence>
<keyword evidence="2" id="KW-0808">Transferase</keyword>
<protein>
    <submittedName>
        <fullName evidence="2">Glucokinase</fullName>
    </submittedName>
</protein>
<dbReference type="PANTHER" id="PTHR18964:SF149">
    <property type="entry name" value="BIFUNCTIONAL UDP-N-ACETYLGLUCOSAMINE 2-EPIMERASE_N-ACETYLMANNOSAMINE KINASE"/>
    <property type="match status" value="1"/>
</dbReference>
<dbReference type="PANTHER" id="PTHR18964">
    <property type="entry name" value="ROK (REPRESSOR, ORF, KINASE) FAMILY"/>
    <property type="match status" value="1"/>
</dbReference>
<dbReference type="AlphaFoldDB" id="A0A5J4KGM5"/>
<reference evidence="2 3" key="1">
    <citation type="journal article" date="2019" name="Int. J. Syst. Evol. Microbiol.">
        <title>Thermogemmatispora aurantia sp. nov. and Thermogemmatispora argillosa sp. nov., within the class Ktedonobacteria, and emended description of the genus Thermogemmatispora.</title>
        <authorList>
            <person name="Zheng Y."/>
            <person name="Wang C.M."/>
            <person name="Sakai Y."/>
            <person name="Abe K."/>
            <person name="Yokota A."/>
            <person name="Yabe S."/>
        </authorList>
    </citation>
    <scope>NUCLEOTIDE SEQUENCE [LARGE SCALE GENOMIC DNA]</scope>
    <source>
        <strain evidence="2 3">A1-2</strain>
    </source>
</reference>
<keyword evidence="3" id="KW-1185">Reference proteome</keyword>
<organism evidence="2 3">
    <name type="scientific">Thermogemmatispora aurantia</name>
    <dbReference type="NCBI Taxonomy" id="2045279"/>
    <lineage>
        <taxon>Bacteria</taxon>
        <taxon>Bacillati</taxon>
        <taxon>Chloroflexota</taxon>
        <taxon>Ktedonobacteria</taxon>
        <taxon>Thermogemmatisporales</taxon>
        <taxon>Thermogemmatisporaceae</taxon>
        <taxon>Thermogemmatispora</taxon>
    </lineage>
</organism>
<proteinExistence type="inferred from homology"/>
<dbReference type="InterPro" id="IPR049874">
    <property type="entry name" value="ROK_cs"/>
</dbReference>
<dbReference type="InterPro" id="IPR043129">
    <property type="entry name" value="ATPase_NBD"/>
</dbReference>
<comment type="similarity">
    <text evidence="1">Belongs to the ROK (NagC/XylR) family.</text>
</comment>
<name>A0A5J4KGM5_9CHLR</name>
<evidence type="ECO:0000256" key="1">
    <source>
        <dbReference type="ARBA" id="ARBA00006479"/>
    </source>
</evidence>
<dbReference type="RefSeq" id="WP_151730057.1">
    <property type="nucleotide sequence ID" value="NZ_BKZV01000009.1"/>
</dbReference>
<dbReference type="GO" id="GO:0016301">
    <property type="term" value="F:kinase activity"/>
    <property type="evidence" value="ECO:0007669"/>
    <property type="project" value="UniProtKB-KW"/>
</dbReference>
<dbReference type="Pfam" id="PF00480">
    <property type="entry name" value="ROK"/>
    <property type="match status" value="1"/>
</dbReference>
<dbReference type="InterPro" id="IPR000600">
    <property type="entry name" value="ROK"/>
</dbReference>
<accession>A0A5J4KGM5</accession>
<dbReference type="SUPFAM" id="SSF53067">
    <property type="entry name" value="Actin-like ATPase domain"/>
    <property type="match status" value="1"/>
</dbReference>
<dbReference type="PROSITE" id="PS01125">
    <property type="entry name" value="ROK"/>
    <property type="match status" value="1"/>
</dbReference>
<dbReference type="Proteomes" id="UP000334820">
    <property type="component" value="Unassembled WGS sequence"/>
</dbReference>
<gene>
    <name evidence="2" type="ORF">KTAU_42410</name>
</gene>